<feature type="domain" description="Subtilisin-like protease fibronectin type-III" evidence="12">
    <location>
        <begin position="661"/>
        <end position="756"/>
    </location>
</feature>
<keyword evidence="14" id="KW-1185">Reference proteome</keyword>
<dbReference type="InterPro" id="IPR023828">
    <property type="entry name" value="Peptidase_S8_Ser-AS"/>
</dbReference>
<evidence type="ECO:0000256" key="8">
    <source>
        <dbReference type="PROSITE-ProRule" id="PRU01240"/>
    </source>
</evidence>
<reference evidence="13" key="1">
    <citation type="submission" date="2020-01" db="EMBL/GenBank/DDBJ databases">
        <authorList>
            <person name="Mishra B."/>
        </authorList>
    </citation>
    <scope>NUCLEOTIDE SEQUENCE [LARGE SCALE GENOMIC DNA]</scope>
</reference>
<evidence type="ECO:0000256" key="1">
    <source>
        <dbReference type="ARBA" id="ARBA00011073"/>
    </source>
</evidence>
<name>A0A6D2L067_9BRAS</name>
<dbReference type="AlphaFoldDB" id="A0A6D2L067"/>
<comment type="similarity">
    <text evidence="1 8">Belongs to the peptidase S8 family.</text>
</comment>
<dbReference type="Pfam" id="PF05922">
    <property type="entry name" value="Inhibitor_I9"/>
    <property type="match status" value="1"/>
</dbReference>
<feature type="active site" description="Charge relay system" evidence="7 8">
    <location>
        <position position="227"/>
    </location>
</feature>
<dbReference type="CDD" id="cd04852">
    <property type="entry name" value="Peptidases_S8_3"/>
    <property type="match status" value="1"/>
</dbReference>
<keyword evidence="6" id="KW-0325">Glycoprotein</keyword>
<dbReference type="Pfam" id="PF17766">
    <property type="entry name" value="fn3_6"/>
    <property type="match status" value="1"/>
</dbReference>
<keyword evidence="5 8" id="KW-0720">Serine protease</keyword>
<evidence type="ECO:0000256" key="5">
    <source>
        <dbReference type="ARBA" id="ARBA00022825"/>
    </source>
</evidence>
<dbReference type="InterPro" id="IPR041469">
    <property type="entry name" value="Subtilisin-like_FN3"/>
</dbReference>
<evidence type="ECO:0000256" key="2">
    <source>
        <dbReference type="ARBA" id="ARBA00022670"/>
    </source>
</evidence>
<feature type="domain" description="Inhibitor I9" evidence="11">
    <location>
        <begin position="39"/>
        <end position="117"/>
    </location>
</feature>
<feature type="domain" description="Peptidase S8/S53" evidence="10">
    <location>
        <begin position="143"/>
        <end position="582"/>
    </location>
</feature>
<dbReference type="CDD" id="cd02120">
    <property type="entry name" value="PA_subtilisin_like"/>
    <property type="match status" value="1"/>
</dbReference>
<dbReference type="PRINTS" id="PR00723">
    <property type="entry name" value="SUBTILISIN"/>
</dbReference>
<evidence type="ECO:0000259" key="10">
    <source>
        <dbReference type="Pfam" id="PF00082"/>
    </source>
</evidence>
<organism evidence="13 14">
    <name type="scientific">Microthlaspi erraticum</name>
    <dbReference type="NCBI Taxonomy" id="1685480"/>
    <lineage>
        <taxon>Eukaryota</taxon>
        <taxon>Viridiplantae</taxon>
        <taxon>Streptophyta</taxon>
        <taxon>Embryophyta</taxon>
        <taxon>Tracheophyta</taxon>
        <taxon>Spermatophyta</taxon>
        <taxon>Magnoliopsida</taxon>
        <taxon>eudicotyledons</taxon>
        <taxon>Gunneridae</taxon>
        <taxon>Pentapetalae</taxon>
        <taxon>rosids</taxon>
        <taxon>malvids</taxon>
        <taxon>Brassicales</taxon>
        <taxon>Brassicaceae</taxon>
        <taxon>Coluteocarpeae</taxon>
        <taxon>Microthlaspi</taxon>
    </lineage>
</organism>
<dbReference type="Gene3D" id="2.60.40.2310">
    <property type="match status" value="1"/>
</dbReference>
<dbReference type="InterPro" id="IPR015500">
    <property type="entry name" value="Peptidase_S8_subtilisin-rel"/>
</dbReference>
<evidence type="ECO:0000259" key="12">
    <source>
        <dbReference type="Pfam" id="PF17766"/>
    </source>
</evidence>
<gene>
    <name evidence="13" type="ORF">MERR_LOCUS41874</name>
</gene>
<dbReference type="FunFam" id="2.60.40.2310:FF:000001">
    <property type="entry name" value="Subtilisin-like protease SBT1.5"/>
    <property type="match status" value="1"/>
</dbReference>
<dbReference type="SUPFAM" id="SSF52743">
    <property type="entry name" value="Subtilisin-like"/>
    <property type="match status" value="1"/>
</dbReference>
<evidence type="ECO:0000256" key="9">
    <source>
        <dbReference type="SAM" id="SignalP"/>
    </source>
</evidence>
<evidence type="ECO:0000256" key="4">
    <source>
        <dbReference type="ARBA" id="ARBA00022801"/>
    </source>
</evidence>
<keyword evidence="3 9" id="KW-0732">Signal</keyword>
<evidence type="ECO:0000259" key="11">
    <source>
        <dbReference type="Pfam" id="PF05922"/>
    </source>
</evidence>
<dbReference type="InterPro" id="IPR036852">
    <property type="entry name" value="Peptidase_S8/S53_dom_sf"/>
</dbReference>
<evidence type="ECO:0000256" key="7">
    <source>
        <dbReference type="PIRSR" id="PIRSR615500-1"/>
    </source>
</evidence>
<comment type="caution">
    <text evidence="13">The sequence shown here is derived from an EMBL/GenBank/DDBJ whole genome shotgun (WGS) entry which is preliminary data.</text>
</comment>
<feature type="active site" description="Charge relay system" evidence="7 8">
    <location>
        <position position="152"/>
    </location>
</feature>
<dbReference type="GO" id="GO:0006508">
    <property type="term" value="P:proteolysis"/>
    <property type="evidence" value="ECO:0007669"/>
    <property type="project" value="UniProtKB-KW"/>
</dbReference>
<dbReference type="InterPro" id="IPR034197">
    <property type="entry name" value="Peptidases_S8_3"/>
</dbReference>
<dbReference type="PROSITE" id="PS00138">
    <property type="entry name" value="SUBTILASE_SER"/>
    <property type="match status" value="1"/>
</dbReference>
<evidence type="ECO:0000313" key="13">
    <source>
        <dbReference type="EMBL" id="CAA7054638.1"/>
    </source>
</evidence>
<evidence type="ECO:0000313" key="14">
    <source>
        <dbReference type="Proteomes" id="UP000467841"/>
    </source>
</evidence>
<dbReference type="GO" id="GO:0004252">
    <property type="term" value="F:serine-type endopeptidase activity"/>
    <property type="evidence" value="ECO:0007669"/>
    <property type="project" value="UniProtKB-UniRule"/>
</dbReference>
<dbReference type="InterPro" id="IPR037045">
    <property type="entry name" value="S8pro/Inhibitor_I9_sf"/>
</dbReference>
<dbReference type="Pfam" id="PF00082">
    <property type="entry name" value="Peptidase_S8"/>
    <property type="match status" value="1"/>
</dbReference>
<feature type="chain" id="PRO_5025686748" description="Subtilisin-like protease fibronectin type-III domain-containing protein" evidence="9">
    <location>
        <begin position="30"/>
        <end position="766"/>
    </location>
</feature>
<accession>A0A6D2L067</accession>
<dbReference type="InterPro" id="IPR045051">
    <property type="entry name" value="SBT"/>
</dbReference>
<dbReference type="EMBL" id="CACVBM020001584">
    <property type="protein sequence ID" value="CAA7054638.1"/>
    <property type="molecule type" value="Genomic_DNA"/>
</dbReference>
<protein>
    <recommendedName>
        <fullName evidence="15">Subtilisin-like protease fibronectin type-III domain-containing protein</fullName>
    </recommendedName>
</protein>
<sequence length="766" mass="82659">MGIVKGSPKACVFIGILFILNCAFCCVLAQENGNEETKKYVVYLGATKHDDPEVVTESHYRMLESVFESPEAARKSMVYTYRHSFSGFAAWLTRSQAKNISDRPDVFSMGQESKLEMQSTRMYEFLEMTPNTPKGILQESNMGSGLIIGVLDTGIWPESEAFNDEGYGPIPKHWKGECVAGAGFDPKIHCNKKLIGAKYYLDSWFQKNAPAVLAPDEFLSPRGYGPHGTMCAAISASSFVPNVSYNGLGLGVMRGAAPKARIAMYKVMWNEEPFGMGSANLVRAIDEAVKDGVDVLTISIGATPAPIKPVYALGEDMEVGTFHAVMKGIPVAVGGGNSGPDAYTVTNTAPWLISVAASTLDRAYHVDITLGNNMTIVGIARNREAVSADIVYVEDWKKLSPTGANPSLEGKIVLTFVSQDFDVAGALNTITLSPGVIGVIVARSTDTMSDFPYFVPDVTVDFEAGTKILRYMSTTSSPRAHITRARTVLGHPLTTAIPKFSSRGPNPSAPAILKPDIVAPGMNIIAHGSGYYVGDSPKVMIGQGTSFATPAIAGIVTLLKALHPDWSPAMLKSAIMTSARTVDPSGDPIFAEGYPRKLADPFDMGAGLVNPEKARDPGLVYDMNLDDYVHFFCASDYPEEKITLLTGKETKCPSPRPSLLDVNYPAITIPYLAGEVTVTRTVTNVGPVDSVYRPVIEAPEGVKVAVEPETLVFNSSTKKLAFKVKVTTTYKSNTGYYFGSFAWTDGTRNVNIPLSVRTRVTKFSQP</sequence>
<proteinExistence type="inferred from homology"/>
<keyword evidence="4 8" id="KW-0378">Hydrolase</keyword>
<feature type="active site" description="Charge relay system" evidence="7 8">
    <location>
        <position position="546"/>
    </location>
</feature>
<dbReference type="Gene3D" id="3.50.30.30">
    <property type="match status" value="1"/>
</dbReference>
<keyword evidence="2 8" id="KW-0645">Protease</keyword>
<dbReference type="InterPro" id="IPR010259">
    <property type="entry name" value="S8pro/Inhibitor_I9"/>
</dbReference>
<evidence type="ECO:0008006" key="15">
    <source>
        <dbReference type="Google" id="ProtNLM"/>
    </source>
</evidence>
<feature type="signal peptide" evidence="9">
    <location>
        <begin position="1"/>
        <end position="29"/>
    </location>
</feature>
<dbReference type="OrthoDB" id="10256524at2759"/>
<dbReference type="Gene3D" id="3.40.50.200">
    <property type="entry name" value="Peptidase S8/S53 domain"/>
    <property type="match status" value="1"/>
</dbReference>
<dbReference type="PANTHER" id="PTHR10795">
    <property type="entry name" value="PROPROTEIN CONVERTASE SUBTILISIN/KEXIN"/>
    <property type="match status" value="1"/>
</dbReference>
<evidence type="ECO:0000256" key="3">
    <source>
        <dbReference type="ARBA" id="ARBA00022729"/>
    </source>
</evidence>
<dbReference type="InterPro" id="IPR000209">
    <property type="entry name" value="Peptidase_S8/S53_dom"/>
</dbReference>
<dbReference type="Gene3D" id="3.30.70.80">
    <property type="entry name" value="Peptidase S8 propeptide/proteinase inhibitor I9"/>
    <property type="match status" value="1"/>
</dbReference>
<dbReference type="PROSITE" id="PS51892">
    <property type="entry name" value="SUBTILASE"/>
    <property type="match status" value="1"/>
</dbReference>
<evidence type="ECO:0000256" key="6">
    <source>
        <dbReference type="ARBA" id="ARBA00023180"/>
    </source>
</evidence>
<dbReference type="FunFam" id="3.30.70.80:FF:000002">
    <property type="entry name" value="Subtilisin-like protease SBT5.3"/>
    <property type="match status" value="1"/>
</dbReference>
<dbReference type="Proteomes" id="UP000467841">
    <property type="component" value="Unassembled WGS sequence"/>
</dbReference>